<organism evidence="1 2">
    <name type="scientific">Pseudomonas syringae pv. pisi str. 1704B</name>
    <dbReference type="NCBI Taxonomy" id="629263"/>
    <lineage>
        <taxon>Bacteria</taxon>
        <taxon>Pseudomonadati</taxon>
        <taxon>Pseudomonadota</taxon>
        <taxon>Gammaproteobacteria</taxon>
        <taxon>Pseudomonadales</taxon>
        <taxon>Pseudomonadaceae</taxon>
        <taxon>Pseudomonas</taxon>
        <taxon>Pseudomonas syringae</taxon>
    </lineage>
</organism>
<protein>
    <submittedName>
        <fullName evidence="1">Uncharacterized protein</fullName>
    </submittedName>
</protein>
<feature type="non-terminal residue" evidence="1">
    <location>
        <position position="37"/>
    </location>
</feature>
<keyword evidence="2" id="KW-1185">Reference proteome</keyword>
<comment type="caution">
    <text evidence="1">The sequence shown here is derived from an EMBL/GenBank/DDBJ whole genome shotgun (WGS) entry which is preliminary data.</text>
</comment>
<dbReference type="Proteomes" id="UP000004986">
    <property type="component" value="Unassembled WGS sequence"/>
</dbReference>
<proteinExistence type="predicted"/>
<dbReference type="HOGENOM" id="CLU_3352963_0_0_6"/>
<accession>F3GRV9</accession>
<reference evidence="1 2" key="1">
    <citation type="journal article" date="2011" name="PLoS Pathog.">
        <title>Dynamic evolution of pathogenicity revealed by sequencing and comparative genomics of 19 Pseudomonas syringae isolates.</title>
        <authorList>
            <person name="Baltrus D.A."/>
            <person name="Nishimura M.T."/>
            <person name="Romanchuk A."/>
            <person name="Chang J.H."/>
            <person name="Mukhtar M.S."/>
            <person name="Cherkis K."/>
            <person name="Roach J."/>
            <person name="Grant S.R."/>
            <person name="Jones C.D."/>
            <person name="Dangl J.L."/>
        </authorList>
    </citation>
    <scope>NUCLEOTIDE SEQUENCE [LARGE SCALE GENOMIC DNA]</scope>
    <source>
        <strain evidence="1 2">1704B</strain>
    </source>
</reference>
<sequence>EAAMATAKKNLKATGVATVTNLDWPSASSLAINDEVA</sequence>
<evidence type="ECO:0000313" key="2">
    <source>
        <dbReference type="Proteomes" id="UP000004986"/>
    </source>
</evidence>
<dbReference type="AlphaFoldDB" id="F3GRV9"/>
<gene>
    <name evidence="1" type="ORF">PSYPI_48400</name>
</gene>
<name>F3GRV9_PSESJ</name>
<dbReference type="EMBL" id="AEAI01004748">
    <property type="protein sequence ID" value="EGH49812.1"/>
    <property type="molecule type" value="Genomic_DNA"/>
</dbReference>
<feature type="non-terminal residue" evidence="1">
    <location>
        <position position="1"/>
    </location>
</feature>
<evidence type="ECO:0000313" key="1">
    <source>
        <dbReference type="EMBL" id="EGH49812.1"/>
    </source>
</evidence>